<reference evidence="2 3" key="1">
    <citation type="submission" date="2020-08" db="EMBL/GenBank/DDBJ databases">
        <title>Plant Genome Project.</title>
        <authorList>
            <person name="Zhang R.-G."/>
        </authorList>
    </citation>
    <scope>NUCLEOTIDE SEQUENCE [LARGE SCALE GENOMIC DNA]</scope>
    <source>
        <tissue evidence="2">Rhizome</tissue>
    </source>
</reference>
<feature type="compositionally biased region" description="Low complexity" evidence="1">
    <location>
        <begin position="1"/>
        <end position="44"/>
    </location>
</feature>
<evidence type="ECO:0000313" key="2">
    <source>
        <dbReference type="EMBL" id="KAG6487448.1"/>
    </source>
</evidence>
<evidence type="ECO:0000313" key="3">
    <source>
        <dbReference type="Proteomes" id="UP000734854"/>
    </source>
</evidence>
<dbReference type="AlphaFoldDB" id="A0A8J5FLH4"/>
<gene>
    <name evidence="2" type="ORF">ZIOFF_056034</name>
</gene>
<sequence>MSTSHPTTPCSSTTSSAAVESSPSPSSTRTSSSATLASPARTPAGSPSQWTPPSSTVPSAAPSPSRSRPATRPPPSRSSSSRSSPPAPATLPPFSPLRPKGGFPPLCRTCPSPSPFLGPTCFRSSRPWMLLKICLRLWFRSLISLSSKAWWTVSSMSVMFSLSQSYSMEIFTCRFLLPLSQLGLN</sequence>
<feature type="region of interest" description="Disordered" evidence="1">
    <location>
        <begin position="1"/>
        <end position="95"/>
    </location>
</feature>
<feature type="compositionally biased region" description="Pro residues" evidence="1">
    <location>
        <begin position="85"/>
        <end position="95"/>
    </location>
</feature>
<evidence type="ECO:0000256" key="1">
    <source>
        <dbReference type="SAM" id="MobiDB-lite"/>
    </source>
</evidence>
<dbReference type="EMBL" id="JACMSC010000015">
    <property type="protein sequence ID" value="KAG6487448.1"/>
    <property type="molecule type" value="Genomic_DNA"/>
</dbReference>
<keyword evidence="3" id="KW-1185">Reference proteome</keyword>
<accession>A0A8J5FLH4</accession>
<feature type="compositionally biased region" description="Low complexity" evidence="1">
    <location>
        <begin position="51"/>
        <end position="70"/>
    </location>
</feature>
<name>A0A8J5FLH4_ZINOF</name>
<comment type="caution">
    <text evidence="2">The sequence shown here is derived from an EMBL/GenBank/DDBJ whole genome shotgun (WGS) entry which is preliminary data.</text>
</comment>
<proteinExistence type="predicted"/>
<dbReference type="Proteomes" id="UP000734854">
    <property type="component" value="Unassembled WGS sequence"/>
</dbReference>
<organism evidence="2 3">
    <name type="scientific">Zingiber officinale</name>
    <name type="common">Ginger</name>
    <name type="synonym">Amomum zingiber</name>
    <dbReference type="NCBI Taxonomy" id="94328"/>
    <lineage>
        <taxon>Eukaryota</taxon>
        <taxon>Viridiplantae</taxon>
        <taxon>Streptophyta</taxon>
        <taxon>Embryophyta</taxon>
        <taxon>Tracheophyta</taxon>
        <taxon>Spermatophyta</taxon>
        <taxon>Magnoliopsida</taxon>
        <taxon>Liliopsida</taxon>
        <taxon>Zingiberales</taxon>
        <taxon>Zingiberaceae</taxon>
        <taxon>Zingiber</taxon>
    </lineage>
</organism>
<protein>
    <submittedName>
        <fullName evidence="2">Uncharacterized protein</fullName>
    </submittedName>
</protein>